<accession>A0AAE0RLM4</accession>
<evidence type="ECO:0000256" key="5">
    <source>
        <dbReference type="PROSITE-ProRule" id="PRU00042"/>
    </source>
</evidence>
<dbReference type="Proteomes" id="UP001274896">
    <property type="component" value="Unassembled WGS sequence"/>
</dbReference>
<keyword evidence="3 5" id="KW-0863">Zinc-finger</keyword>
<comment type="caution">
    <text evidence="8">The sequence shown here is derived from an EMBL/GenBank/DDBJ whole genome shotgun (WGS) entry which is preliminary data.</text>
</comment>
<evidence type="ECO:0000256" key="4">
    <source>
        <dbReference type="ARBA" id="ARBA00022833"/>
    </source>
</evidence>
<evidence type="ECO:0000313" key="9">
    <source>
        <dbReference type="Proteomes" id="UP001274896"/>
    </source>
</evidence>
<sequence length="352" mass="39783">CKGNENVRVSIAIAFVFTRPEEEKYVVKRDVRETEIMQLQDMEEVASLNSEGVRDLKICAVKLVDIRKIQALNTENLPSGVPGESTMFDGDQETLQAQLKKSSGTLVDYEKEKDKSSRFDGDQQTLYSHLKLGFVRLVDCGKIQIRQTTAEGEPEDRAHDDECNDSEVIAFSKSSRFDGDQQTLHAQLKMSSVRLVDCRKTLSAKDVPEDEAYDPESTNNYLIPSCKISRFDGDQHRLEARLKVCLVKLVDCGKIQGGKAAAEGYPEEKSGYRKLISSSEFNQSFAQEDEVQTIQKKSPRKHGCSKCFSSPLDVHTDEKPYHCTQCGKKFSQRSQARRHQRVHAGKKPYECK</sequence>
<evidence type="ECO:0000313" key="8">
    <source>
        <dbReference type="EMBL" id="KAK3557040.1"/>
    </source>
</evidence>
<dbReference type="EMBL" id="JAUCMX010000001">
    <property type="protein sequence ID" value="KAK3557040.1"/>
    <property type="molecule type" value="Genomic_DNA"/>
</dbReference>
<proteinExistence type="predicted"/>
<evidence type="ECO:0000256" key="3">
    <source>
        <dbReference type="ARBA" id="ARBA00022771"/>
    </source>
</evidence>
<dbReference type="AlphaFoldDB" id="A0AAE0RLM4"/>
<feature type="compositionally biased region" description="Basic residues" evidence="6">
    <location>
        <begin position="335"/>
        <end position="346"/>
    </location>
</feature>
<dbReference type="InterPro" id="IPR036236">
    <property type="entry name" value="Znf_C2H2_sf"/>
</dbReference>
<evidence type="ECO:0000256" key="6">
    <source>
        <dbReference type="SAM" id="MobiDB-lite"/>
    </source>
</evidence>
<evidence type="ECO:0000259" key="7">
    <source>
        <dbReference type="PROSITE" id="PS50157"/>
    </source>
</evidence>
<dbReference type="PROSITE" id="PS00028">
    <property type="entry name" value="ZINC_FINGER_C2H2_1"/>
    <property type="match status" value="1"/>
</dbReference>
<keyword evidence="4" id="KW-0862">Zinc</keyword>
<feature type="domain" description="C2H2-type" evidence="7">
    <location>
        <begin position="321"/>
        <end position="348"/>
    </location>
</feature>
<keyword evidence="2" id="KW-0677">Repeat</keyword>
<evidence type="ECO:0000256" key="2">
    <source>
        <dbReference type="ARBA" id="ARBA00022737"/>
    </source>
</evidence>
<name>A0AAE0RLM4_9TELE</name>
<dbReference type="Gene3D" id="3.30.160.60">
    <property type="entry name" value="Classic Zinc Finger"/>
    <property type="match status" value="1"/>
</dbReference>
<dbReference type="PROSITE" id="PS50157">
    <property type="entry name" value="ZINC_FINGER_C2H2_2"/>
    <property type="match status" value="1"/>
</dbReference>
<dbReference type="FunFam" id="3.30.160.60:FF:000912">
    <property type="entry name" value="Zinc finger protein 660"/>
    <property type="match status" value="1"/>
</dbReference>
<evidence type="ECO:0000256" key="1">
    <source>
        <dbReference type="ARBA" id="ARBA00022723"/>
    </source>
</evidence>
<dbReference type="PANTHER" id="PTHR23226">
    <property type="entry name" value="ZINC FINGER AND SCAN DOMAIN-CONTAINING"/>
    <property type="match status" value="1"/>
</dbReference>
<dbReference type="InterPro" id="IPR013087">
    <property type="entry name" value="Znf_C2H2_type"/>
</dbReference>
<feature type="region of interest" description="Disordered" evidence="6">
    <location>
        <begin position="333"/>
        <end position="352"/>
    </location>
</feature>
<dbReference type="SUPFAM" id="SSF57667">
    <property type="entry name" value="beta-beta-alpha zinc fingers"/>
    <property type="match status" value="1"/>
</dbReference>
<feature type="non-terminal residue" evidence="8">
    <location>
        <position position="1"/>
    </location>
</feature>
<dbReference type="GO" id="GO:0008270">
    <property type="term" value="F:zinc ion binding"/>
    <property type="evidence" value="ECO:0007669"/>
    <property type="project" value="UniProtKB-KW"/>
</dbReference>
<gene>
    <name evidence="8" type="ORF">QTP70_024255</name>
</gene>
<keyword evidence="1" id="KW-0479">Metal-binding</keyword>
<keyword evidence="9" id="KW-1185">Reference proteome</keyword>
<reference evidence="8" key="1">
    <citation type="submission" date="2023-06" db="EMBL/GenBank/DDBJ databases">
        <title>Male Hemibagrus guttatus genome.</title>
        <authorList>
            <person name="Bian C."/>
        </authorList>
    </citation>
    <scope>NUCLEOTIDE SEQUENCE</scope>
    <source>
        <strain evidence="8">Male_cb2023</strain>
        <tissue evidence="8">Muscle</tissue>
    </source>
</reference>
<organism evidence="8 9">
    <name type="scientific">Hemibagrus guttatus</name>
    <dbReference type="NCBI Taxonomy" id="175788"/>
    <lineage>
        <taxon>Eukaryota</taxon>
        <taxon>Metazoa</taxon>
        <taxon>Chordata</taxon>
        <taxon>Craniata</taxon>
        <taxon>Vertebrata</taxon>
        <taxon>Euteleostomi</taxon>
        <taxon>Actinopterygii</taxon>
        <taxon>Neopterygii</taxon>
        <taxon>Teleostei</taxon>
        <taxon>Ostariophysi</taxon>
        <taxon>Siluriformes</taxon>
        <taxon>Bagridae</taxon>
        <taxon>Hemibagrus</taxon>
    </lineage>
</organism>
<protein>
    <recommendedName>
        <fullName evidence="7">C2H2-type domain-containing protein</fullName>
    </recommendedName>
</protein>
<dbReference type="SMART" id="SM00355">
    <property type="entry name" value="ZnF_C2H2"/>
    <property type="match status" value="1"/>
</dbReference>